<evidence type="ECO:0000313" key="1">
    <source>
        <dbReference type="EMBL" id="OGM34544.1"/>
    </source>
</evidence>
<evidence type="ECO:0008006" key="3">
    <source>
        <dbReference type="Google" id="ProtNLM"/>
    </source>
</evidence>
<organism evidence="1 2">
    <name type="scientific">Candidatus Woesebacteria bacterium RIFCSPHIGHO2_02_FULL_39_13</name>
    <dbReference type="NCBI Taxonomy" id="1802505"/>
    <lineage>
        <taxon>Bacteria</taxon>
        <taxon>Candidatus Woeseibacteriota</taxon>
    </lineage>
</organism>
<dbReference type="AlphaFoldDB" id="A0A1F7Z4Z0"/>
<dbReference type="Proteomes" id="UP000177169">
    <property type="component" value="Unassembled WGS sequence"/>
</dbReference>
<protein>
    <recommendedName>
        <fullName evidence="3">Nucleotidyl transferase AbiEii toxin, Type IV TA system</fullName>
    </recommendedName>
</protein>
<evidence type="ECO:0000313" key="2">
    <source>
        <dbReference type="Proteomes" id="UP000177169"/>
    </source>
</evidence>
<name>A0A1F7Z4Z0_9BACT</name>
<sequence length="203" mass="23541">MHEEILSENQKRLLPLLNRFSGKFGLVGGTAIALHIGHRRSLDLDLATLESTKNEKVANEVRSLYSIESVLVDEVNELSIVVESVKLTFFTYPFHIEFTDKLTQVLKMPDLVTLSSMKAYALGRRAKWKDYVDLYFVFKNYSLKDVVDKSKGIFKGEFNEKLFREELSYFEDIDYSEEIDYMEGFKTNDDVIRNALKEVSLQK</sequence>
<proteinExistence type="predicted"/>
<gene>
    <name evidence="1" type="ORF">A3D01_03315</name>
</gene>
<reference evidence="1 2" key="1">
    <citation type="journal article" date="2016" name="Nat. Commun.">
        <title>Thousands of microbial genomes shed light on interconnected biogeochemical processes in an aquifer system.</title>
        <authorList>
            <person name="Anantharaman K."/>
            <person name="Brown C.T."/>
            <person name="Hug L.A."/>
            <person name="Sharon I."/>
            <person name="Castelle C.J."/>
            <person name="Probst A.J."/>
            <person name="Thomas B.C."/>
            <person name="Singh A."/>
            <person name="Wilkins M.J."/>
            <person name="Karaoz U."/>
            <person name="Brodie E.L."/>
            <person name="Williams K.H."/>
            <person name="Hubbard S.S."/>
            <person name="Banfield J.F."/>
        </authorList>
    </citation>
    <scope>NUCLEOTIDE SEQUENCE [LARGE SCALE GENOMIC DNA]</scope>
</reference>
<accession>A0A1F7Z4Z0</accession>
<dbReference type="STRING" id="1802505.A3D01_03315"/>
<comment type="caution">
    <text evidence="1">The sequence shown here is derived from an EMBL/GenBank/DDBJ whole genome shotgun (WGS) entry which is preliminary data.</text>
</comment>
<dbReference type="EMBL" id="MGGR01000005">
    <property type="protein sequence ID" value="OGM34544.1"/>
    <property type="molecule type" value="Genomic_DNA"/>
</dbReference>